<dbReference type="InterPro" id="IPR041542">
    <property type="entry name" value="GH43_C2"/>
</dbReference>
<dbReference type="PROSITE" id="PS51175">
    <property type="entry name" value="CBM6"/>
    <property type="match status" value="1"/>
</dbReference>
<dbReference type="InterPro" id="IPR006710">
    <property type="entry name" value="Glyco_hydro_43"/>
</dbReference>
<evidence type="ECO:0000256" key="8">
    <source>
        <dbReference type="SAM" id="SignalP"/>
    </source>
</evidence>
<dbReference type="GO" id="GO:0004553">
    <property type="term" value="F:hydrolase activity, hydrolyzing O-glycosyl compounds"/>
    <property type="evidence" value="ECO:0007669"/>
    <property type="project" value="InterPro"/>
</dbReference>
<keyword evidence="7" id="KW-1133">Transmembrane helix</keyword>
<feature type="compositionally biased region" description="Polar residues" evidence="6">
    <location>
        <begin position="1770"/>
        <end position="1796"/>
    </location>
</feature>
<dbReference type="Pfam" id="PF04616">
    <property type="entry name" value="Glyco_hydro_43"/>
    <property type="match status" value="2"/>
</dbReference>
<feature type="signal peptide" evidence="8">
    <location>
        <begin position="1"/>
        <end position="31"/>
    </location>
</feature>
<evidence type="ECO:0000256" key="1">
    <source>
        <dbReference type="ARBA" id="ARBA00009865"/>
    </source>
</evidence>
<evidence type="ECO:0000256" key="4">
    <source>
        <dbReference type="ARBA" id="ARBA00023295"/>
    </source>
</evidence>
<evidence type="ECO:0000256" key="5">
    <source>
        <dbReference type="PIRSR" id="PIRSR606710-2"/>
    </source>
</evidence>
<feature type="compositionally biased region" description="Polar residues" evidence="6">
    <location>
        <begin position="442"/>
        <end position="453"/>
    </location>
</feature>
<dbReference type="InterPro" id="IPR006584">
    <property type="entry name" value="Cellulose-bd_IV"/>
</dbReference>
<dbReference type="Proteomes" id="UP000886879">
    <property type="component" value="Unassembled WGS sequence"/>
</dbReference>
<organism evidence="10 11">
    <name type="scientific">Candidatus Enterenecus faecium</name>
    <dbReference type="NCBI Taxonomy" id="2840780"/>
    <lineage>
        <taxon>Bacteria</taxon>
        <taxon>Bacillati</taxon>
        <taxon>Bacillota</taxon>
        <taxon>Clostridia</taxon>
        <taxon>Eubacteriales</taxon>
        <taxon>Candidatus Enterenecus</taxon>
    </lineage>
</organism>
<gene>
    <name evidence="10" type="ORF">IAD31_09945</name>
</gene>
<keyword evidence="2 8" id="KW-0732">Signal</keyword>
<proteinExistence type="inferred from homology"/>
<dbReference type="SUPFAM" id="SSF49785">
    <property type="entry name" value="Galactose-binding domain-like"/>
    <property type="match status" value="3"/>
</dbReference>
<dbReference type="Pfam" id="PF07554">
    <property type="entry name" value="FIVAR"/>
    <property type="match status" value="3"/>
</dbReference>
<dbReference type="Gene3D" id="2.60.120.200">
    <property type="match status" value="1"/>
</dbReference>
<protein>
    <submittedName>
        <fullName evidence="10">Family 43 glycosylhydrolase</fullName>
    </submittedName>
</protein>
<dbReference type="CDD" id="cd09003">
    <property type="entry name" value="GH43_XynD-like"/>
    <property type="match status" value="1"/>
</dbReference>
<evidence type="ECO:0000259" key="9">
    <source>
        <dbReference type="PROSITE" id="PS51175"/>
    </source>
</evidence>
<evidence type="ECO:0000256" key="7">
    <source>
        <dbReference type="SAM" id="Phobius"/>
    </source>
</evidence>
<comment type="similarity">
    <text evidence="1">Belongs to the glycosyl hydrolase 43 family.</text>
</comment>
<dbReference type="PANTHER" id="PTHR42812">
    <property type="entry name" value="BETA-XYLOSIDASE"/>
    <property type="match status" value="1"/>
</dbReference>
<feature type="region of interest" description="Disordered" evidence="6">
    <location>
        <begin position="1754"/>
        <end position="1796"/>
    </location>
</feature>
<keyword evidence="4" id="KW-0326">Glycosidase</keyword>
<evidence type="ECO:0000256" key="3">
    <source>
        <dbReference type="ARBA" id="ARBA00022801"/>
    </source>
</evidence>
<sequence length="1826" mass="197551">MRNTFLKRAVGVALALTMTLSAIPLSPRAVATSDSGNETFTNPVMYADVPDVDVIRVDDAYYMVSTTMHLSPGCPVMKSTDLVNWETVSYTYDILDDGDKFALRNGESDYGSGSWAASIRHYNGKYYVSFASLSTGKTYIFSTTDVENGTWHRSEFSGYLHDVSLLTTQDDGMYVVYGSGTARCRPVYEDENGDITLGDEVTLIEYTGLDNDGNPVNGPVSYISEGIHAYEIGDYYYLFMIQWPTGGRRQEVCWRASSLDGPWESRKVFDSGLEFDGQMDNAGVAQGGIVQAADGSWYAMLFQDHGSVGRIPVLVPVTWEDGWPVFGDENGQAPVEMDLPDTYTGEKDIVVSDEFYNGQPHSFAADNSSVSTTADTATQNAAAVEAQPTADQEAERMELIVNGGFEDGSEPWTTQESATLELVTEEAYSGSTSLKVSDRTDTASGPKQDLTGQLTAGQQVEVTAHVKYNEGPDSKTFNLCIQCGDWTGIDVAASVTAQKGEWATITGTYTIPEDADMSSVGCFIETAWTSDPDPVNDLFDFYVDDVSVTVEAEEPGYGIIVNGGFENGSEPWAVQEASTLEIVTEEAFSGSYSAKISDRTNTASGPKQVLTGQLIQGQKVQVSAKVKYNDGPASKTFNFCIQCGDWRGIDVVGSVTAQKGQWATITGTYTIPNDADMSYVGCFIETAWTATPDPTNDLFDFYVDDVSVVVLPDEKEPVEPGENDDNGSYLNLAWQWNHNPNNNDWSLTQRNGFLRLTTGTKAKNILEARNTLTQRTYGPTCSGNVALEIAGMKNGDVAGLAAFQQRYGYVGVKMENGTKYLVMTKTESDSDPNGTEVERVALDNGVNRVYLRVDFDYTQRKDQATFFYSLDGAAWTQIGNTLQMAYTMPHFMGYRFGLFNYATQTTGGYVDFDYFHVSDQGSNGSETVLNASLDDIDDVLGVAYAQVELPVKLDTLPDGDYTKLEASLNIPDDFTVSGVVFDEKNVTGEATYTYQDGRLVLTVSGDNVNYQDNGGTGFATVQLQLTDYTTQNKTVQVRTDYVRVTGGNVSYRVDNAVANISLVKLDSEALAKIPGYSNPLIDYDFGADPFALEYNGRVYVYMTADQFEYDQNGNIIDNTYSKINSLHVISSADLVNWTDHGFIPVAGPNGVAKWANNSWAPAIAYKQIDGQDKFFLYFCNGGGGIGVLEGDSPVGPFTDPLGHALIDGSTPGTQGVPWIFDPAVMVDDDGTGYLVFGGGIPAGQDLNPKSARIVRLGDDMISLDCEPVMIDAPCMFEDGGIHKANGKYYYTYCSNFSGNHSAVEGYPGYGIICYMVSDDPLGPYEYCGEILQNPSTYFGVGGNNHHAIFNFKGTSYIVYHAQTLGQAMGIEKGYRSTHINEVEYYADGRIVPIQADREGISQLETMSPYQLTAGETIAWQAGIKVEACDQPGQGLSEVNNRAVTDIQNGDWIAVAGLDFGDKGAASFTASIAAQAGGAVELRVDSPDGTVVGTLTVPAGDGTYQTLTCDVEGLTGVHNLFMVFTGDDQAENLMSLDTWQFTEAGESASANKALLQATYDYAVNLDTTGVVQAAVDAFQKAMDEAKAVLDNPNATQEQVNTAWDNLLEGIWGLGLKQGDKTMLELLIHKAEGMLPNESKYLPDHWQELLDALAAGQDVMEDGNALQGDVETAVDELLTAILAQRFKADKSILEDLIGTAQGMDLTGYTAESVATFRSALAAAQAVMADESLSEDDQQVVDDAVAALQSAMDGLTAEGDVQPSEKPQESQKPEQTQAPEATDQPQATQKPENVPQTGDSAQLMGYVAALTAAVGLLAGAAYVSRKRRS</sequence>
<evidence type="ECO:0000256" key="6">
    <source>
        <dbReference type="SAM" id="MobiDB-lite"/>
    </source>
</evidence>
<dbReference type="SUPFAM" id="SSF49899">
    <property type="entry name" value="Concanavalin A-like lectins/glucanases"/>
    <property type="match status" value="1"/>
</dbReference>
<feature type="chain" id="PRO_5038428599" evidence="8">
    <location>
        <begin position="32"/>
        <end position="1826"/>
    </location>
</feature>
<dbReference type="Gene3D" id="1.20.1270.90">
    <property type="entry name" value="AF1782-like"/>
    <property type="match status" value="3"/>
</dbReference>
<dbReference type="SUPFAM" id="SSF75005">
    <property type="entry name" value="Arabinanase/levansucrase/invertase"/>
    <property type="match status" value="2"/>
</dbReference>
<dbReference type="PANTHER" id="PTHR42812:SF15">
    <property type="entry name" value="HYDROLASE, PUTATIVE (AFU_ORTHOLOGUE AFUA_2G00930)-RELATED"/>
    <property type="match status" value="1"/>
</dbReference>
<dbReference type="CDD" id="cd09001">
    <property type="entry name" value="GH43_FsAxh1-like"/>
    <property type="match status" value="1"/>
</dbReference>
<keyword evidence="7" id="KW-0812">Transmembrane</keyword>
<reference evidence="10" key="2">
    <citation type="journal article" date="2021" name="PeerJ">
        <title>Extensive microbial diversity within the chicken gut microbiome revealed by metagenomics and culture.</title>
        <authorList>
            <person name="Gilroy R."/>
            <person name="Ravi A."/>
            <person name="Getino M."/>
            <person name="Pursley I."/>
            <person name="Horton D.L."/>
            <person name="Alikhan N.F."/>
            <person name="Baker D."/>
            <person name="Gharbi K."/>
            <person name="Hall N."/>
            <person name="Watson M."/>
            <person name="Adriaenssens E.M."/>
            <person name="Foster-Nyarko E."/>
            <person name="Jarju S."/>
            <person name="Secka A."/>
            <person name="Antonio M."/>
            <person name="Oren A."/>
            <person name="Chaudhuri R.R."/>
            <person name="La Ragione R."/>
            <person name="Hildebrand F."/>
            <person name="Pallen M.J."/>
        </authorList>
    </citation>
    <scope>NUCLEOTIDE SEQUENCE</scope>
    <source>
        <strain evidence="10">ChiGjej2B2-12916</strain>
    </source>
</reference>
<feature type="transmembrane region" description="Helical" evidence="7">
    <location>
        <begin position="1800"/>
        <end position="1820"/>
    </location>
</feature>
<dbReference type="InterPro" id="IPR013320">
    <property type="entry name" value="ConA-like_dom_sf"/>
</dbReference>
<feature type="region of interest" description="Disordered" evidence="6">
    <location>
        <begin position="430"/>
        <end position="453"/>
    </location>
</feature>
<dbReference type="Pfam" id="PF03422">
    <property type="entry name" value="CBM_6"/>
    <property type="match status" value="1"/>
</dbReference>
<dbReference type="Gene3D" id="2.115.10.20">
    <property type="entry name" value="Glycosyl hydrolase domain, family 43"/>
    <property type="match status" value="2"/>
</dbReference>
<dbReference type="InterPro" id="IPR023296">
    <property type="entry name" value="Glyco_hydro_beta-prop_sf"/>
</dbReference>
<dbReference type="CDD" id="cd04084">
    <property type="entry name" value="CBM6_xylanase-like"/>
    <property type="match status" value="1"/>
</dbReference>
<evidence type="ECO:0000313" key="11">
    <source>
        <dbReference type="Proteomes" id="UP000886879"/>
    </source>
</evidence>
<reference evidence="10" key="1">
    <citation type="submission" date="2020-10" db="EMBL/GenBank/DDBJ databases">
        <authorList>
            <person name="Gilroy R."/>
        </authorList>
    </citation>
    <scope>NUCLEOTIDE SEQUENCE</scope>
    <source>
        <strain evidence="10">ChiGjej2B2-12916</strain>
    </source>
</reference>
<evidence type="ECO:0000313" key="10">
    <source>
        <dbReference type="EMBL" id="HIQ61892.1"/>
    </source>
</evidence>
<dbReference type="SMART" id="SM00606">
    <property type="entry name" value="CBD_IV"/>
    <property type="match status" value="1"/>
</dbReference>
<dbReference type="Pfam" id="PF17851">
    <property type="entry name" value="GH43_C2"/>
    <property type="match status" value="1"/>
</dbReference>
<dbReference type="InterPro" id="IPR051795">
    <property type="entry name" value="Glycosyl_Hydrlase_43"/>
</dbReference>
<dbReference type="EMBL" id="DVFO01000106">
    <property type="protein sequence ID" value="HIQ61892.1"/>
    <property type="molecule type" value="Genomic_DNA"/>
</dbReference>
<accession>A0A9D0YTM5</accession>
<dbReference type="GO" id="GO:0030246">
    <property type="term" value="F:carbohydrate binding"/>
    <property type="evidence" value="ECO:0007669"/>
    <property type="project" value="InterPro"/>
</dbReference>
<evidence type="ECO:0000256" key="2">
    <source>
        <dbReference type="ARBA" id="ARBA00022729"/>
    </source>
</evidence>
<dbReference type="GO" id="GO:0005975">
    <property type="term" value="P:carbohydrate metabolic process"/>
    <property type="evidence" value="ECO:0007669"/>
    <property type="project" value="InterPro"/>
</dbReference>
<feature type="site" description="Important for catalytic activity, responsible for pKa modulation of the active site Glu and correct orientation of both the proton donor and substrate" evidence="5">
    <location>
        <position position="1221"/>
    </location>
</feature>
<name>A0A9D0YTM5_9FIRM</name>
<dbReference type="InterPro" id="IPR005084">
    <property type="entry name" value="CBM6"/>
</dbReference>
<dbReference type="InterPro" id="IPR008979">
    <property type="entry name" value="Galactose-bd-like_sf"/>
</dbReference>
<comment type="caution">
    <text evidence="10">The sequence shown here is derived from an EMBL/GenBank/DDBJ whole genome shotgun (WGS) entry which is preliminary data.</text>
</comment>
<keyword evidence="3" id="KW-0378">Hydrolase</keyword>
<dbReference type="InterPro" id="IPR003305">
    <property type="entry name" value="CenC_carb-bd"/>
</dbReference>
<keyword evidence="7" id="KW-0472">Membrane</keyword>
<dbReference type="Pfam" id="PF02018">
    <property type="entry name" value="CBM_4_9"/>
    <property type="match status" value="2"/>
</dbReference>
<dbReference type="Gene3D" id="2.60.120.260">
    <property type="entry name" value="Galactose-binding domain-like"/>
    <property type="match status" value="3"/>
</dbReference>
<feature type="domain" description="CBM6" evidence="9">
    <location>
        <begin position="1407"/>
        <end position="1541"/>
    </location>
</feature>